<organism evidence="2 3">
    <name type="scientific">Marasmius tenuissimus</name>
    <dbReference type="NCBI Taxonomy" id="585030"/>
    <lineage>
        <taxon>Eukaryota</taxon>
        <taxon>Fungi</taxon>
        <taxon>Dikarya</taxon>
        <taxon>Basidiomycota</taxon>
        <taxon>Agaricomycotina</taxon>
        <taxon>Agaricomycetes</taxon>
        <taxon>Agaricomycetidae</taxon>
        <taxon>Agaricales</taxon>
        <taxon>Marasmiineae</taxon>
        <taxon>Marasmiaceae</taxon>
        <taxon>Marasmius</taxon>
    </lineage>
</organism>
<feature type="compositionally biased region" description="Polar residues" evidence="1">
    <location>
        <begin position="407"/>
        <end position="427"/>
    </location>
</feature>
<keyword evidence="3" id="KW-1185">Reference proteome</keyword>
<gene>
    <name evidence="2" type="ORF">AAF712_009200</name>
</gene>
<feature type="compositionally biased region" description="Polar residues" evidence="1">
    <location>
        <begin position="485"/>
        <end position="508"/>
    </location>
</feature>
<feature type="compositionally biased region" description="Acidic residues" evidence="1">
    <location>
        <begin position="97"/>
        <end position="107"/>
    </location>
</feature>
<feature type="compositionally biased region" description="Polar residues" evidence="1">
    <location>
        <begin position="346"/>
        <end position="356"/>
    </location>
</feature>
<evidence type="ECO:0000256" key="1">
    <source>
        <dbReference type="SAM" id="MobiDB-lite"/>
    </source>
</evidence>
<feature type="compositionally biased region" description="Polar residues" evidence="1">
    <location>
        <begin position="228"/>
        <end position="255"/>
    </location>
</feature>
<dbReference type="Proteomes" id="UP001437256">
    <property type="component" value="Unassembled WGS sequence"/>
</dbReference>
<feature type="compositionally biased region" description="Basic and acidic residues" evidence="1">
    <location>
        <begin position="108"/>
        <end position="128"/>
    </location>
</feature>
<feature type="region of interest" description="Disordered" evidence="1">
    <location>
        <begin position="71"/>
        <end position="165"/>
    </location>
</feature>
<feature type="compositionally biased region" description="Low complexity" evidence="1">
    <location>
        <begin position="215"/>
        <end position="227"/>
    </location>
</feature>
<reference evidence="2 3" key="1">
    <citation type="submission" date="2024-05" db="EMBL/GenBank/DDBJ databases">
        <title>A draft genome resource for the thread blight pathogen Marasmius tenuissimus strain MS-2.</title>
        <authorList>
            <person name="Yulfo-Soto G.E."/>
            <person name="Baruah I.K."/>
            <person name="Amoako-Attah I."/>
            <person name="Bukari Y."/>
            <person name="Meinhardt L.W."/>
            <person name="Bailey B.A."/>
            <person name="Cohen S.P."/>
        </authorList>
    </citation>
    <scope>NUCLEOTIDE SEQUENCE [LARGE SCALE GENOMIC DNA]</scope>
    <source>
        <strain evidence="2 3">MS-2</strain>
    </source>
</reference>
<protein>
    <submittedName>
        <fullName evidence="2">Uncharacterized protein</fullName>
    </submittedName>
</protein>
<feature type="compositionally biased region" description="Polar residues" evidence="1">
    <location>
        <begin position="270"/>
        <end position="286"/>
    </location>
</feature>
<feature type="compositionally biased region" description="Basic and acidic residues" evidence="1">
    <location>
        <begin position="256"/>
        <end position="266"/>
    </location>
</feature>
<feature type="compositionally biased region" description="Polar residues" evidence="1">
    <location>
        <begin position="145"/>
        <end position="156"/>
    </location>
</feature>
<feature type="compositionally biased region" description="Basic and acidic residues" evidence="1">
    <location>
        <begin position="71"/>
        <end position="96"/>
    </location>
</feature>
<accession>A0ABR2ZSL3</accession>
<feature type="compositionally biased region" description="Basic and acidic residues" evidence="1">
    <location>
        <begin position="509"/>
        <end position="519"/>
    </location>
</feature>
<feature type="compositionally biased region" description="Low complexity" evidence="1">
    <location>
        <begin position="384"/>
        <end position="396"/>
    </location>
</feature>
<evidence type="ECO:0000313" key="2">
    <source>
        <dbReference type="EMBL" id="KAL0063849.1"/>
    </source>
</evidence>
<sequence>MNGMYCICYPLPNPLFYWAFDTEGENVIAKNDWEKYGIPELKVRTWIGSHWTDLAYDEVRLHLQRKNYQSDGRRYARDHGYPELIRGDPHERRMEEIQDSVSDEDHSDNEQEHSGEDLEHSVENDKPESSANDKGLENSNEDDSSSCLDYRSTSPLEPSLRNAPTEHEIVATYPRLGSDLDDLWVQEQVATVQSLDNTCHGPIQRDGRPAPTYNTKPKPTVPKTTVKGRTSQDVSKGQPKQGTGLSQKPFSVSIRTSREFQAEREAGALPNSSEKQAAGQRTTRPAKSTREISTPARRSQAVLVPTALTKAKTTRTPLSLRPTEASTRSTQSQTIEKATVAPNPRRQLQTTNQQATGPLGTKTAKPVLRERTPSQPVPAQRSRAAAAAAPTGTTKAKTTKRVEVSVSPKSIVTPTRSTRKGSCSFQPTEAVPNDGTAGHRLTGSKDSKSRLSKTYPTSASAGKLAAVPNETPKRPKAEQDGGTPTGSTKQVPTKFNSAASQATHSQMTRKTDCVKKTCR</sequence>
<comment type="caution">
    <text evidence="2">The sequence shown here is derived from an EMBL/GenBank/DDBJ whole genome shotgun (WGS) entry which is preliminary data.</text>
</comment>
<feature type="compositionally biased region" description="Polar residues" evidence="1">
    <location>
        <begin position="324"/>
        <end position="336"/>
    </location>
</feature>
<evidence type="ECO:0000313" key="3">
    <source>
        <dbReference type="Proteomes" id="UP001437256"/>
    </source>
</evidence>
<dbReference type="EMBL" id="JBBXMP010000072">
    <property type="protein sequence ID" value="KAL0063849.1"/>
    <property type="molecule type" value="Genomic_DNA"/>
</dbReference>
<feature type="region of interest" description="Disordered" evidence="1">
    <location>
        <begin position="196"/>
        <end position="519"/>
    </location>
</feature>
<name>A0ABR2ZSL3_9AGAR</name>
<proteinExistence type="predicted"/>